<feature type="chain" id="PRO_5008042064" description="DUF2147 domain-containing protein" evidence="1">
    <location>
        <begin position="22"/>
        <end position="115"/>
    </location>
</feature>
<dbReference type="AlphaFoldDB" id="A0A175RPP5"/>
<proteinExistence type="predicted"/>
<dbReference type="InterPro" id="IPR019223">
    <property type="entry name" value="DUF2147"/>
</dbReference>
<name>A0A175RPP5_9HYPH</name>
<reference evidence="3 4" key="1">
    <citation type="journal article" date="2016" name="Front. Microbiol.">
        <title>Genomic Resource of Rice Seed Associated Bacteria.</title>
        <authorList>
            <person name="Midha S."/>
            <person name="Bansal K."/>
            <person name="Sharma S."/>
            <person name="Kumar N."/>
            <person name="Patil P.P."/>
            <person name="Chaudhry V."/>
            <person name="Patil P.B."/>
        </authorList>
    </citation>
    <scope>NUCLEOTIDE SEQUENCE [LARGE SCALE GENOMIC DNA]</scope>
    <source>
        <strain evidence="3 4">NS365</strain>
    </source>
</reference>
<dbReference type="Pfam" id="PF09917">
    <property type="entry name" value="DUF2147"/>
    <property type="match status" value="1"/>
</dbReference>
<dbReference type="PANTHER" id="PTHR36919:SF2">
    <property type="entry name" value="BLL6627 PROTEIN"/>
    <property type="match status" value="1"/>
</dbReference>
<dbReference type="Gene3D" id="2.40.128.520">
    <property type="match status" value="1"/>
</dbReference>
<evidence type="ECO:0000313" key="3">
    <source>
        <dbReference type="EMBL" id="KTR04934.1"/>
    </source>
</evidence>
<feature type="signal peptide" evidence="1">
    <location>
        <begin position="1"/>
        <end position="21"/>
    </location>
</feature>
<evidence type="ECO:0000256" key="1">
    <source>
        <dbReference type="SAM" id="SignalP"/>
    </source>
</evidence>
<organism evidence="3 4">
    <name type="scientific">Aureimonas ureilytica</name>
    <dbReference type="NCBI Taxonomy" id="401562"/>
    <lineage>
        <taxon>Bacteria</taxon>
        <taxon>Pseudomonadati</taxon>
        <taxon>Pseudomonadota</taxon>
        <taxon>Alphaproteobacteria</taxon>
        <taxon>Hyphomicrobiales</taxon>
        <taxon>Aurantimonadaceae</taxon>
        <taxon>Aureimonas</taxon>
    </lineage>
</organism>
<sequence>MPKLFFLACLASPFMPLPAMAEPILGTWRLSNGETVTYSRCGASFCSRVETGRYQGRSVGRMDGGAPTYTGTVIDPRDGKSYDGRAEVKGDKLVLTGCVARIFCRSQTWSRHRGG</sequence>
<protein>
    <recommendedName>
        <fullName evidence="2">DUF2147 domain-containing protein</fullName>
    </recommendedName>
</protein>
<keyword evidence="4" id="KW-1185">Reference proteome</keyword>
<accession>A0A175RPP5</accession>
<dbReference type="RefSeq" id="WP_058600690.1">
    <property type="nucleotide sequence ID" value="NZ_LDQA01000028.1"/>
</dbReference>
<gene>
    <name evidence="3" type="ORF">NS365_12875</name>
</gene>
<dbReference type="Proteomes" id="UP000078529">
    <property type="component" value="Unassembled WGS sequence"/>
</dbReference>
<comment type="caution">
    <text evidence="3">The sequence shown here is derived from an EMBL/GenBank/DDBJ whole genome shotgun (WGS) entry which is preliminary data.</text>
</comment>
<evidence type="ECO:0000313" key="4">
    <source>
        <dbReference type="Proteomes" id="UP000078529"/>
    </source>
</evidence>
<dbReference type="EMBL" id="LDQA01000028">
    <property type="protein sequence ID" value="KTR04934.1"/>
    <property type="molecule type" value="Genomic_DNA"/>
</dbReference>
<dbReference type="PATRIC" id="fig|401562.4.peg.2359"/>
<evidence type="ECO:0000259" key="2">
    <source>
        <dbReference type="Pfam" id="PF09917"/>
    </source>
</evidence>
<dbReference type="PANTHER" id="PTHR36919">
    <property type="entry name" value="BLR1215 PROTEIN"/>
    <property type="match status" value="1"/>
</dbReference>
<feature type="domain" description="DUF2147" evidence="2">
    <location>
        <begin position="67"/>
        <end position="111"/>
    </location>
</feature>
<keyword evidence="1" id="KW-0732">Signal</keyword>